<keyword evidence="1" id="KW-0675">Receptor</keyword>
<dbReference type="GO" id="GO:0016301">
    <property type="term" value="F:kinase activity"/>
    <property type="evidence" value="ECO:0007669"/>
    <property type="project" value="UniProtKB-KW"/>
</dbReference>
<sequence>MAKGDVYSFGIMLMEIFTRMKLTDDMFGGELSLKSWVNESVPHSTIQVMDSNLLEGEEQNFSTKELSTSSIMELALNCCADLPGERINMKGALVSLNKIRTKFVEMLLGD</sequence>
<evidence type="ECO:0000313" key="1">
    <source>
        <dbReference type="EMBL" id="KAJ7947107.1"/>
    </source>
</evidence>
<dbReference type="InterPro" id="IPR011009">
    <property type="entry name" value="Kinase-like_dom_sf"/>
</dbReference>
<dbReference type="Proteomes" id="UP001163823">
    <property type="component" value="Chromosome 13"/>
</dbReference>
<reference evidence="1" key="1">
    <citation type="journal article" date="2023" name="Science">
        <title>Elucidation of the pathway for biosynthesis of saponin adjuvants from the soapbark tree.</title>
        <authorList>
            <person name="Reed J."/>
            <person name="Orme A."/>
            <person name="El-Demerdash A."/>
            <person name="Owen C."/>
            <person name="Martin L.B.B."/>
            <person name="Misra R.C."/>
            <person name="Kikuchi S."/>
            <person name="Rejzek M."/>
            <person name="Martin A.C."/>
            <person name="Harkess A."/>
            <person name="Leebens-Mack J."/>
            <person name="Louveau T."/>
            <person name="Stephenson M.J."/>
            <person name="Osbourn A."/>
        </authorList>
    </citation>
    <scope>NUCLEOTIDE SEQUENCE</scope>
    <source>
        <strain evidence="1">S10</strain>
    </source>
</reference>
<name>A0AAD7KWA7_QUISA</name>
<dbReference type="Gene3D" id="1.10.510.10">
    <property type="entry name" value="Transferase(Phosphotransferase) domain 1"/>
    <property type="match status" value="1"/>
</dbReference>
<gene>
    <name evidence="1" type="ORF">O6P43_031954</name>
</gene>
<dbReference type="EMBL" id="JARAOO010000013">
    <property type="protein sequence ID" value="KAJ7947107.1"/>
    <property type="molecule type" value="Genomic_DNA"/>
</dbReference>
<dbReference type="KEGG" id="qsa:O6P43_031954"/>
<protein>
    <submittedName>
        <fullName evidence="1">Receptor-like protein kinase</fullName>
    </submittedName>
</protein>
<organism evidence="1 2">
    <name type="scientific">Quillaja saponaria</name>
    <name type="common">Soap bark tree</name>
    <dbReference type="NCBI Taxonomy" id="32244"/>
    <lineage>
        <taxon>Eukaryota</taxon>
        <taxon>Viridiplantae</taxon>
        <taxon>Streptophyta</taxon>
        <taxon>Embryophyta</taxon>
        <taxon>Tracheophyta</taxon>
        <taxon>Spermatophyta</taxon>
        <taxon>Magnoliopsida</taxon>
        <taxon>eudicotyledons</taxon>
        <taxon>Gunneridae</taxon>
        <taxon>Pentapetalae</taxon>
        <taxon>rosids</taxon>
        <taxon>fabids</taxon>
        <taxon>Fabales</taxon>
        <taxon>Quillajaceae</taxon>
        <taxon>Quillaja</taxon>
    </lineage>
</organism>
<comment type="caution">
    <text evidence="1">The sequence shown here is derived from an EMBL/GenBank/DDBJ whole genome shotgun (WGS) entry which is preliminary data.</text>
</comment>
<dbReference type="AlphaFoldDB" id="A0AAD7KWA7"/>
<dbReference type="InterPro" id="IPR052451">
    <property type="entry name" value="Ser/Thr_kinase-like"/>
</dbReference>
<evidence type="ECO:0000313" key="2">
    <source>
        <dbReference type="Proteomes" id="UP001163823"/>
    </source>
</evidence>
<keyword evidence="2" id="KW-1185">Reference proteome</keyword>
<accession>A0AAD7KWA7</accession>
<keyword evidence="1" id="KW-0808">Transferase</keyword>
<dbReference type="PANTHER" id="PTHR48008:SF14">
    <property type="entry name" value="PROTEIN KINASE DOMAIN-CONTAINING PROTEIN"/>
    <property type="match status" value="1"/>
</dbReference>
<dbReference type="SUPFAM" id="SSF56112">
    <property type="entry name" value="Protein kinase-like (PK-like)"/>
    <property type="match status" value="1"/>
</dbReference>
<keyword evidence="1" id="KW-0418">Kinase</keyword>
<dbReference type="PANTHER" id="PTHR48008">
    <property type="entry name" value="LEUCINE-RICH REPEAT RECEPTOR-LIKE PROTEIN KINASE IMK3-RELATED"/>
    <property type="match status" value="1"/>
</dbReference>
<proteinExistence type="predicted"/>